<dbReference type="EMBL" id="BOPO01000115">
    <property type="protein sequence ID" value="GIL30272.1"/>
    <property type="molecule type" value="Genomic_DNA"/>
</dbReference>
<gene>
    <name evidence="2" type="ORF">NUM_55260</name>
</gene>
<name>A0A8J4AJ43_9ACTN</name>
<evidence type="ECO:0000313" key="2">
    <source>
        <dbReference type="EMBL" id="GIL30272.1"/>
    </source>
</evidence>
<dbReference type="Gene3D" id="3.40.190.10">
    <property type="entry name" value="Periplasmic binding protein-like II"/>
    <property type="match status" value="1"/>
</dbReference>
<dbReference type="InterPro" id="IPR006059">
    <property type="entry name" value="SBP"/>
</dbReference>
<dbReference type="PANTHER" id="PTHR43649">
    <property type="entry name" value="ARABINOSE-BINDING PROTEIN-RELATED"/>
    <property type="match status" value="1"/>
</dbReference>
<proteinExistence type="predicted"/>
<feature type="signal peptide" evidence="1">
    <location>
        <begin position="1"/>
        <end position="19"/>
    </location>
</feature>
<evidence type="ECO:0000256" key="1">
    <source>
        <dbReference type="SAM" id="SignalP"/>
    </source>
</evidence>
<dbReference type="PANTHER" id="PTHR43649:SF12">
    <property type="entry name" value="DIACETYLCHITOBIOSE BINDING PROTEIN DASA"/>
    <property type="match status" value="1"/>
</dbReference>
<reference evidence="3" key="1">
    <citation type="journal article" date="2021" name="Int. J. Syst. Evol. Microbiol.">
        <title>Actinocatenispora comari sp. nov., an endophytic actinomycete isolated from aerial parts of Comarum salesowianum.</title>
        <authorList>
            <person name="Oyunbileg N."/>
            <person name="Iizaka Y."/>
            <person name="Hamada M."/>
            <person name="Davaapurev B.O."/>
            <person name="Fukumoto A."/>
            <person name="Tsetseg B."/>
            <person name="Kato F."/>
            <person name="Tamura T."/>
            <person name="Batkhuu J."/>
            <person name="Anzai Y."/>
        </authorList>
    </citation>
    <scope>NUCLEOTIDE SEQUENCE [LARGE SCALE GENOMIC DNA]</scope>
    <source>
        <strain evidence="3">NUM-2625</strain>
    </source>
</reference>
<dbReference type="PROSITE" id="PS51257">
    <property type="entry name" value="PROKAR_LIPOPROTEIN"/>
    <property type="match status" value="1"/>
</dbReference>
<accession>A0A8J4AJ43</accession>
<dbReference type="RefSeq" id="WP_225918903.1">
    <property type="nucleotide sequence ID" value="NZ_BOPO01000115.1"/>
</dbReference>
<organism evidence="2 3">
    <name type="scientific">Actinocatenispora comari</name>
    <dbReference type="NCBI Taxonomy" id="2807577"/>
    <lineage>
        <taxon>Bacteria</taxon>
        <taxon>Bacillati</taxon>
        <taxon>Actinomycetota</taxon>
        <taxon>Actinomycetes</taxon>
        <taxon>Micromonosporales</taxon>
        <taxon>Micromonosporaceae</taxon>
        <taxon>Actinocatenispora</taxon>
    </lineage>
</organism>
<dbReference type="AlphaFoldDB" id="A0A8J4AJ43"/>
<dbReference type="InterPro" id="IPR050490">
    <property type="entry name" value="Bact_solute-bd_prot1"/>
</dbReference>
<dbReference type="Proteomes" id="UP000614996">
    <property type="component" value="Unassembled WGS sequence"/>
</dbReference>
<evidence type="ECO:0000313" key="3">
    <source>
        <dbReference type="Proteomes" id="UP000614996"/>
    </source>
</evidence>
<keyword evidence="3" id="KW-1185">Reference proteome</keyword>
<comment type="caution">
    <text evidence="2">The sequence shown here is derived from an EMBL/GenBank/DDBJ whole genome shotgun (WGS) entry which is preliminary data.</text>
</comment>
<sequence length="439" mass="46003">MRKRILGVVALSAALVAGAGGLTACGSSDSGSDSKTITYWASNQGSSLQNDKDVLGPELKKFTKQTGIKVKLQVIGWNDLLNKITTATTSGQGPDVVNIGNTWSASLAATGAFVDFDKSHMDKIGGQDKFLATSMSSTGAAGKTTASVPLYGLSYGLFYNKKMFADAGIKNPPASWQELVTDAKKLTKPGGKQYGITLAGASYTENAHFAFIFGQQQGGNFFDKSGKPTFDTPANVKAVQQYTDLISKDKVATPASAEHTTTNDAVEDFTSGKAAMLLGQNNTNTGIEANGMKKSDYAVAPIPILTPLPAGGKKINSHVAGINIAAFKGGNETGAMKFIKFMTSAKEQVILDKAFNALPVTTEAAKDPAFQTPENKMFVDVLANTSAPMPMITDESQFETTVGNAMKDLIAQAATGKTVSAADVKKSLDDAQQKMQSGG</sequence>
<keyword evidence="1" id="KW-0732">Signal</keyword>
<feature type="chain" id="PRO_5038600911" evidence="1">
    <location>
        <begin position="20"/>
        <end position="439"/>
    </location>
</feature>
<protein>
    <submittedName>
        <fullName evidence="2">Sugar ABC transporter substrate-binding protein</fullName>
    </submittedName>
</protein>
<dbReference type="Pfam" id="PF01547">
    <property type="entry name" value="SBP_bac_1"/>
    <property type="match status" value="1"/>
</dbReference>
<dbReference type="SUPFAM" id="SSF53850">
    <property type="entry name" value="Periplasmic binding protein-like II"/>
    <property type="match status" value="1"/>
</dbReference>
<dbReference type="CDD" id="cd13585">
    <property type="entry name" value="PBP2_TMBP_like"/>
    <property type="match status" value="1"/>
</dbReference>